<comment type="caution">
    <text evidence="1">The sequence shown here is derived from an EMBL/GenBank/DDBJ whole genome shotgun (WGS) entry which is preliminary data.</text>
</comment>
<evidence type="ECO:0008006" key="3">
    <source>
        <dbReference type="Google" id="ProtNLM"/>
    </source>
</evidence>
<proteinExistence type="predicted"/>
<keyword evidence="2" id="KW-1185">Reference proteome</keyword>
<dbReference type="SUPFAM" id="SSF52949">
    <property type="entry name" value="Macro domain-like"/>
    <property type="match status" value="1"/>
</dbReference>
<gene>
    <name evidence="1" type="ORF">MEUPH1_LOCUS26002</name>
</gene>
<dbReference type="Proteomes" id="UP001160148">
    <property type="component" value="Unassembled WGS sequence"/>
</dbReference>
<evidence type="ECO:0000313" key="2">
    <source>
        <dbReference type="Proteomes" id="UP001160148"/>
    </source>
</evidence>
<dbReference type="InterPro" id="IPR050892">
    <property type="entry name" value="ADP-ribose_metab_enzymes"/>
</dbReference>
<dbReference type="PANTHER" id="PTHR12521">
    <property type="entry name" value="PROTEIN C6ORF130"/>
    <property type="match status" value="1"/>
</dbReference>
<evidence type="ECO:0000313" key="1">
    <source>
        <dbReference type="EMBL" id="CAI6372075.1"/>
    </source>
</evidence>
<dbReference type="EMBL" id="CARXXK010001018">
    <property type="protein sequence ID" value="CAI6372075.1"/>
    <property type="molecule type" value="Genomic_DNA"/>
</dbReference>
<protein>
    <recommendedName>
        <fullName evidence="3">Macro domain-containing protein</fullName>
    </recommendedName>
</protein>
<name>A0AAV0XU67_9HEMI</name>
<accession>A0AAV0XU67</accession>
<dbReference type="InterPro" id="IPR043472">
    <property type="entry name" value="Macro_dom-like"/>
</dbReference>
<sequence length="190" mass="22384">MLNKISTPVTRVSFDTYLELITGKSLVNNMVIEETGDLFDAPLNYSITHYISQDVKMSQGMAIMFRRKFGNVEILKSQHPKIHGVLYIRQENRYILYMVTKPKYWQKPSLEDMFLTVQNLKFVCIELNIKKLEMPRYGSGFDQLDWLSIRTMIRFIFKETDIEIHFYSLTEIKHAEKQEIIAKHHSSILG</sequence>
<dbReference type="GO" id="GO:0140291">
    <property type="term" value="P:peptidyl-glutamate ADP-deribosylation"/>
    <property type="evidence" value="ECO:0007669"/>
    <property type="project" value="TreeGrafter"/>
</dbReference>
<dbReference type="AlphaFoldDB" id="A0AAV0XU67"/>
<dbReference type="Gene3D" id="3.40.220.10">
    <property type="entry name" value="Leucine Aminopeptidase, subunit E, domain 1"/>
    <property type="match status" value="1"/>
</dbReference>
<organism evidence="1 2">
    <name type="scientific">Macrosiphum euphorbiae</name>
    <name type="common">potato aphid</name>
    <dbReference type="NCBI Taxonomy" id="13131"/>
    <lineage>
        <taxon>Eukaryota</taxon>
        <taxon>Metazoa</taxon>
        <taxon>Ecdysozoa</taxon>
        <taxon>Arthropoda</taxon>
        <taxon>Hexapoda</taxon>
        <taxon>Insecta</taxon>
        <taxon>Pterygota</taxon>
        <taxon>Neoptera</taxon>
        <taxon>Paraneoptera</taxon>
        <taxon>Hemiptera</taxon>
        <taxon>Sternorrhyncha</taxon>
        <taxon>Aphidomorpha</taxon>
        <taxon>Aphidoidea</taxon>
        <taxon>Aphididae</taxon>
        <taxon>Macrosiphini</taxon>
        <taxon>Macrosiphum</taxon>
    </lineage>
</organism>
<reference evidence="1 2" key="1">
    <citation type="submission" date="2023-01" db="EMBL/GenBank/DDBJ databases">
        <authorList>
            <person name="Whitehead M."/>
        </authorList>
    </citation>
    <scope>NUCLEOTIDE SEQUENCE [LARGE SCALE GENOMIC DNA]</scope>
</reference>
<dbReference type="PANTHER" id="PTHR12521:SF0">
    <property type="entry name" value="ADP-RIBOSE GLYCOHYDROLASE OARD1"/>
    <property type="match status" value="1"/>
</dbReference>